<organism evidence="1 2">
    <name type="scientific">Nocardia speluncae</name>
    <dbReference type="NCBI Taxonomy" id="419477"/>
    <lineage>
        <taxon>Bacteria</taxon>
        <taxon>Bacillati</taxon>
        <taxon>Actinomycetota</taxon>
        <taxon>Actinomycetes</taxon>
        <taxon>Mycobacteriales</taxon>
        <taxon>Nocardiaceae</taxon>
        <taxon>Nocardia</taxon>
    </lineage>
</organism>
<dbReference type="Proteomes" id="UP000565715">
    <property type="component" value="Unassembled WGS sequence"/>
</dbReference>
<dbReference type="Gene3D" id="2.20.28.100">
    <property type="entry name" value="Desulphoferrodoxin, N-terminal domain"/>
    <property type="match status" value="1"/>
</dbReference>
<evidence type="ECO:0000313" key="2">
    <source>
        <dbReference type="Proteomes" id="UP000565715"/>
    </source>
</evidence>
<dbReference type="GO" id="GO:0005506">
    <property type="term" value="F:iron ion binding"/>
    <property type="evidence" value="ECO:0007669"/>
    <property type="project" value="InterPro"/>
</dbReference>
<dbReference type="InterPro" id="IPR038094">
    <property type="entry name" value="Desulfoferrodoxin_N_sf"/>
</dbReference>
<dbReference type="SUPFAM" id="SSF57802">
    <property type="entry name" value="Rubredoxin-like"/>
    <property type="match status" value="1"/>
</dbReference>
<reference evidence="1 2" key="1">
    <citation type="submission" date="2020-04" db="EMBL/GenBank/DDBJ databases">
        <title>MicrobeNet Type strains.</title>
        <authorList>
            <person name="Nicholson A.C."/>
        </authorList>
    </citation>
    <scope>NUCLEOTIDE SEQUENCE [LARGE SCALE GENOMIC DNA]</scope>
    <source>
        <strain evidence="1 2">DSM 45078</strain>
    </source>
</reference>
<proteinExistence type="predicted"/>
<keyword evidence="2" id="KW-1185">Reference proteome</keyword>
<gene>
    <name evidence="1" type="ORF">HGA13_00970</name>
</gene>
<name>A0A846X6W5_9NOCA</name>
<dbReference type="AlphaFoldDB" id="A0A846X6W5"/>
<protein>
    <recommendedName>
        <fullName evidence="3">Desulfoferrodoxin N-terminal domain-containing protein</fullName>
    </recommendedName>
</protein>
<accession>A0A846X6W5</accession>
<dbReference type="RefSeq" id="WP_157112558.1">
    <property type="nucleotide sequence ID" value="NZ_JAAXOO010000001.1"/>
</dbReference>
<evidence type="ECO:0000313" key="1">
    <source>
        <dbReference type="EMBL" id="NKY31648.1"/>
    </source>
</evidence>
<comment type="caution">
    <text evidence="1">The sequence shown here is derived from an EMBL/GenBank/DDBJ whole genome shotgun (WGS) entry which is preliminary data.</text>
</comment>
<evidence type="ECO:0008006" key="3">
    <source>
        <dbReference type="Google" id="ProtNLM"/>
    </source>
</evidence>
<sequence>MSDNTAGTEAGNGSRLRCNECGSEAIVTTAGGSALTCCGVALEITFAGR</sequence>
<dbReference type="EMBL" id="JAAXOO010000001">
    <property type="protein sequence ID" value="NKY31648.1"/>
    <property type="molecule type" value="Genomic_DNA"/>
</dbReference>